<dbReference type="AlphaFoldDB" id="B1ZSM1"/>
<gene>
    <name evidence="1" type="ordered locus">Oter_0588</name>
</gene>
<dbReference type="KEGG" id="ote:Oter_0588"/>
<keyword evidence="2" id="KW-1185">Reference proteome</keyword>
<dbReference type="STRING" id="452637.Oter_0588"/>
<protein>
    <submittedName>
        <fullName evidence="1">Uncharacterized protein</fullName>
    </submittedName>
</protein>
<reference evidence="1 2" key="1">
    <citation type="journal article" date="2011" name="J. Bacteriol.">
        <title>Genome sequence of the verrucomicrobium Opitutus terrae PB90-1, an abundant inhabitant of rice paddy soil ecosystems.</title>
        <authorList>
            <person name="van Passel M.W."/>
            <person name="Kant R."/>
            <person name="Palva A."/>
            <person name="Copeland A."/>
            <person name="Lucas S."/>
            <person name="Lapidus A."/>
            <person name="Glavina del Rio T."/>
            <person name="Pitluck S."/>
            <person name="Goltsman E."/>
            <person name="Clum A."/>
            <person name="Sun H."/>
            <person name="Schmutz J."/>
            <person name="Larimer F.W."/>
            <person name="Land M.L."/>
            <person name="Hauser L."/>
            <person name="Kyrpides N."/>
            <person name="Mikhailova N."/>
            <person name="Richardson P.P."/>
            <person name="Janssen P.H."/>
            <person name="de Vos W.M."/>
            <person name="Smidt H."/>
        </authorList>
    </citation>
    <scope>NUCLEOTIDE SEQUENCE [LARGE SCALE GENOMIC DNA]</scope>
    <source>
        <strain evidence="2">DSM 11246 / JCM 15787 / PB90-1</strain>
    </source>
</reference>
<dbReference type="HOGENOM" id="CLU_3186548_0_0_0"/>
<evidence type="ECO:0000313" key="2">
    <source>
        <dbReference type="Proteomes" id="UP000007013"/>
    </source>
</evidence>
<proteinExistence type="predicted"/>
<dbReference type="EMBL" id="CP001032">
    <property type="protein sequence ID" value="ACB73878.1"/>
    <property type="molecule type" value="Genomic_DNA"/>
</dbReference>
<evidence type="ECO:0000313" key="1">
    <source>
        <dbReference type="EMBL" id="ACB73878.1"/>
    </source>
</evidence>
<name>B1ZSM1_OPITP</name>
<organism evidence="1 2">
    <name type="scientific">Opitutus terrae (strain DSM 11246 / JCM 15787 / PB90-1)</name>
    <dbReference type="NCBI Taxonomy" id="452637"/>
    <lineage>
        <taxon>Bacteria</taxon>
        <taxon>Pseudomonadati</taxon>
        <taxon>Verrucomicrobiota</taxon>
        <taxon>Opitutia</taxon>
        <taxon>Opitutales</taxon>
        <taxon>Opitutaceae</taxon>
        <taxon>Opitutus</taxon>
    </lineage>
</organism>
<dbReference type="Proteomes" id="UP000007013">
    <property type="component" value="Chromosome"/>
</dbReference>
<sequence length="46" mass="5284">MADLRRLNPRGLVSDASRMAAPHCRRTRLAECVARCHAPLWQRRNA</sequence>
<accession>B1ZSM1</accession>